<keyword evidence="2" id="KW-1185">Reference proteome</keyword>
<sequence>MVRTVLWTTFPFFNYDEMKIVADVTNWLSDSLPPLLPPNVEANLHKLALCGHSRGGRTAFSVITHKPDNMSLNFSALIGVDPVMGFPITGQIKPDVLTFKPNSLNLGMPVMVIGTGLGSVSMDGLVKPCVPQGLGHEEVYSECQAPCFHFVTKDYGHMDIIDDNPLDPIGSMAACLCKKGEGGRDPMRRCVGGLVVAFLEAHLEGKNGDLTTIANNPKIAPAVLDPVEWRECS</sequence>
<gene>
    <name evidence="1" type="ORF">Sjap_006502</name>
</gene>
<evidence type="ECO:0000313" key="2">
    <source>
        <dbReference type="Proteomes" id="UP001417504"/>
    </source>
</evidence>
<evidence type="ECO:0000313" key="1">
    <source>
        <dbReference type="EMBL" id="KAK9146599.1"/>
    </source>
</evidence>
<dbReference type="PANTHER" id="PTHR33428">
    <property type="entry name" value="CHLOROPHYLLASE-2, CHLOROPLASTIC"/>
    <property type="match status" value="1"/>
</dbReference>
<dbReference type="InterPro" id="IPR029058">
    <property type="entry name" value="AB_hydrolase_fold"/>
</dbReference>
<dbReference type="SUPFAM" id="SSF53474">
    <property type="entry name" value="alpha/beta-Hydrolases"/>
    <property type="match status" value="1"/>
</dbReference>
<dbReference type="Pfam" id="PF07224">
    <property type="entry name" value="Chlorophyllase"/>
    <property type="match status" value="1"/>
</dbReference>
<dbReference type="GO" id="GO:0047746">
    <property type="term" value="F:chlorophyllase activity"/>
    <property type="evidence" value="ECO:0007669"/>
    <property type="project" value="TreeGrafter"/>
</dbReference>
<comment type="caution">
    <text evidence="1">The sequence shown here is derived from an EMBL/GenBank/DDBJ whole genome shotgun (WGS) entry which is preliminary data.</text>
</comment>
<reference evidence="1 2" key="1">
    <citation type="submission" date="2024-01" db="EMBL/GenBank/DDBJ databases">
        <title>Genome assemblies of Stephania.</title>
        <authorList>
            <person name="Yang L."/>
        </authorList>
    </citation>
    <scope>NUCLEOTIDE SEQUENCE [LARGE SCALE GENOMIC DNA]</scope>
    <source>
        <strain evidence="1">QJT</strain>
        <tissue evidence="1">Leaf</tissue>
    </source>
</reference>
<dbReference type="AlphaFoldDB" id="A0AAP0K7N8"/>
<accession>A0AAP0K7N8</accession>
<dbReference type="InterPro" id="IPR017395">
    <property type="entry name" value="Chlorophyllase-like"/>
</dbReference>
<name>A0AAP0K7N8_9MAGN</name>
<dbReference type="PANTHER" id="PTHR33428:SF10">
    <property type="entry name" value="CHLOROPHYLLASE-1"/>
    <property type="match status" value="1"/>
</dbReference>
<dbReference type="EMBL" id="JBBNAE010000002">
    <property type="protein sequence ID" value="KAK9146599.1"/>
    <property type="molecule type" value="Genomic_DNA"/>
</dbReference>
<evidence type="ECO:0008006" key="3">
    <source>
        <dbReference type="Google" id="ProtNLM"/>
    </source>
</evidence>
<organism evidence="1 2">
    <name type="scientific">Stephania japonica</name>
    <dbReference type="NCBI Taxonomy" id="461633"/>
    <lineage>
        <taxon>Eukaryota</taxon>
        <taxon>Viridiplantae</taxon>
        <taxon>Streptophyta</taxon>
        <taxon>Embryophyta</taxon>
        <taxon>Tracheophyta</taxon>
        <taxon>Spermatophyta</taxon>
        <taxon>Magnoliopsida</taxon>
        <taxon>Ranunculales</taxon>
        <taxon>Menispermaceae</taxon>
        <taxon>Menispermoideae</taxon>
        <taxon>Cissampelideae</taxon>
        <taxon>Stephania</taxon>
    </lineage>
</organism>
<dbReference type="GO" id="GO:0015996">
    <property type="term" value="P:chlorophyll catabolic process"/>
    <property type="evidence" value="ECO:0007669"/>
    <property type="project" value="TreeGrafter"/>
</dbReference>
<proteinExistence type="predicted"/>
<protein>
    <recommendedName>
        <fullName evidence="3">Chlorophyllase</fullName>
    </recommendedName>
</protein>
<dbReference type="Gene3D" id="3.40.50.1820">
    <property type="entry name" value="alpha/beta hydrolase"/>
    <property type="match status" value="1"/>
</dbReference>
<dbReference type="Proteomes" id="UP001417504">
    <property type="component" value="Unassembled WGS sequence"/>
</dbReference>